<comment type="caution">
    <text evidence="7">The sequence shown here is derived from an EMBL/GenBank/DDBJ whole genome shotgun (WGS) entry which is preliminary data.</text>
</comment>
<proteinExistence type="inferred from homology"/>
<name>A0A4V5NW27_9GAMM</name>
<dbReference type="OrthoDB" id="9804152at2"/>
<accession>A0A4V5NW27</accession>
<dbReference type="PANTHER" id="PTHR34478">
    <property type="entry name" value="PROTEIN LEMA"/>
    <property type="match status" value="1"/>
</dbReference>
<protein>
    <submittedName>
        <fullName evidence="7">LemA family protein</fullName>
    </submittedName>
</protein>
<dbReference type="GO" id="GO:0016020">
    <property type="term" value="C:membrane"/>
    <property type="evidence" value="ECO:0007669"/>
    <property type="project" value="UniProtKB-SubCell"/>
</dbReference>
<comment type="subcellular location">
    <subcellularLocation>
        <location evidence="1">Membrane</location>
        <topology evidence="1">Single-pass membrane protein</topology>
    </subcellularLocation>
</comment>
<evidence type="ECO:0000313" key="8">
    <source>
        <dbReference type="Proteomes" id="UP000307999"/>
    </source>
</evidence>
<evidence type="ECO:0000256" key="5">
    <source>
        <dbReference type="ARBA" id="ARBA00023136"/>
    </source>
</evidence>
<evidence type="ECO:0000313" key="7">
    <source>
        <dbReference type="EMBL" id="TKB44830.1"/>
    </source>
</evidence>
<dbReference type="RefSeq" id="WP_136736115.1">
    <property type="nucleotide sequence ID" value="NZ_SWDB01000024.1"/>
</dbReference>
<evidence type="ECO:0000256" key="6">
    <source>
        <dbReference type="SAM" id="Phobius"/>
    </source>
</evidence>
<keyword evidence="4 6" id="KW-1133">Transmembrane helix</keyword>
<reference evidence="7 8" key="1">
    <citation type="submission" date="2019-04" db="EMBL/GenBank/DDBJ databases">
        <title>Thalassotalea guangxiensis sp. nov., isolated from sediment of the coastal wetland.</title>
        <authorList>
            <person name="Zheng S."/>
            <person name="Zhang D."/>
        </authorList>
    </citation>
    <scope>NUCLEOTIDE SEQUENCE [LARGE SCALE GENOMIC DNA]</scope>
    <source>
        <strain evidence="7 8">ZS-4</strain>
    </source>
</reference>
<dbReference type="EMBL" id="SWDB01000024">
    <property type="protein sequence ID" value="TKB44830.1"/>
    <property type="molecule type" value="Genomic_DNA"/>
</dbReference>
<dbReference type="InterPro" id="IPR023353">
    <property type="entry name" value="LemA-like_dom_sf"/>
</dbReference>
<dbReference type="SUPFAM" id="SSF140478">
    <property type="entry name" value="LemA-like"/>
    <property type="match status" value="1"/>
</dbReference>
<keyword evidence="8" id="KW-1185">Reference proteome</keyword>
<dbReference type="InterPro" id="IPR007156">
    <property type="entry name" value="MamQ_LemA"/>
</dbReference>
<evidence type="ECO:0000256" key="1">
    <source>
        <dbReference type="ARBA" id="ARBA00004167"/>
    </source>
</evidence>
<gene>
    <name evidence="7" type="ORF">E8M12_10520</name>
</gene>
<sequence length="196" mass="22039">MSTIIFWLIVAVVIFYVIAIYNQLVTLKNRYKNAFAQIEVQLKRRYDLIPNLVETAKGYMKHERETLEAVISARNVAAKGLEAAIQSPGSAAAMQSLAGAENTLSAALSRLNVVMEAYPDLKANENMMQVNEELVSTENRISFARQSFNDQVMSYNTYKQQFPQNFFAGPFGHREDASLLEFEDSAEIQAAPKVNF</sequence>
<dbReference type="Proteomes" id="UP000307999">
    <property type="component" value="Unassembled WGS sequence"/>
</dbReference>
<dbReference type="PANTHER" id="PTHR34478:SF2">
    <property type="entry name" value="MEMBRANE PROTEIN"/>
    <property type="match status" value="1"/>
</dbReference>
<dbReference type="Gene3D" id="1.20.1440.20">
    <property type="entry name" value="LemA-like domain"/>
    <property type="match status" value="1"/>
</dbReference>
<dbReference type="AlphaFoldDB" id="A0A4V5NW27"/>
<evidence type="ECO:0000256" key="4">
    <source>
        <dbReference type="ARBA" id="ARBA00022989"/>
    </source>
</evidence>
<evidence type="ECO:0000256" key="2">
    <source>
        <dbReference type="ARBA" id="ARBA00008854"/>
    </source>
</evidence>
<keyword evidence="5 6" id="KW-0472">Membrane</keyword>
<feature type="transmembrane region" description="Helical" evidence="6">
    <location>
        <begin position="6"/>
        <end position="25"/>
    </location>
</feature>
<dbReference type="Pfam" id="PF04011">
    <property type="entry name" value="LemA"/>
    <property type="match status" value="1"/>
</dbReference>
<organism evidence="7 8">
    <name type="scientific">Thalassotalea mangrovi</name>
    <dbReference type="NCBI Taxonomy" id="2572245"/>
    <lineage>
        <taxon>Bacteria</taxon>
        <taxon>Pseudomonadati</taxon>
        <taxon>Pseudomonadota</taxon>
        <taxon>Gammaproteobacteria</taxon>
        <taxon>Alteromonadales</taxon>
        <taxon>Colwelliaceae</taxon>
        <taxon>Thalassotalea</taxon>
    </lineage>
</organism>
<keyword evidence="3 6" id="KW-0812">Transmembrane</keyword>
<comment type="similarity">
    <text evidence="2">Belongs to the LemA family.</text>
</comment>
<evidence type="ECO:0000256" key="3">
    <source>
        <dbReference type="ARBA" id="ARBA00022692"/>
    </source>
</evidence>